<dbReference type="Proteomes" id="UP000653644">
    <property type="component" value="Unassembled WGS sequence"/>
</dbReference>
<feature type="compositionally biased region" description="Basic and acidic residues" evidence="2">
    <location>
        <begin position="260"/>
        <end position="297"/>
    </location>
</feature>
<dbReference type="PANTHER" id="PTHR42760:SF106">
    <property type="entry name" value="PROTEIN FIXR"/>
    <property type="match status" value="1"/>
</dbReference>
<evidence type="ECO:0000313" key="5">
    <source>
        <dbReference type="Proteomes" id="UP000653644"/>
    </source>
</evidence>
<dbReference type="PANTHER" id="PTHR42760">
    <property type="entry name" value="SHORT-CHAIN DEHYDROGENASES/REDUCTASES FAMILY MEMBER"/>
    <property type="match status" value="1"/>
</dbReference>
<feature type="region of interest" description="Disordered" evidence="2">
    <location>
        <begin position="260"/>
        <end position="312"/>
    </location>
</feature>
<evidence type="ECO:0000256" key="2">
    <source>
        <dbReference type="SAM" id="MobiDB-lite"/>
    </source>
</evidence>
<evidence type="ECO:0000256" key="1">
    <source>
        <dbReference type="ARBA" id="ARBA00006484"/>
    </source>
</evidence>
<dbReference type="PRINTS" id="PR00081">
    <property type="entry name" value="GDHRDH"/>
</dbReference>
<comment type="similarity">
    <text evidence="1">Belongs to the short-chain dehydrogenases/reductases (SDR) family.</text>
</comment>
<accession>A0ABQ3CGC9</accession>
<dbReference type="InterPro" id="IPR020904">
    <property type="entry name" value="Sc_DH/Rdtase_CS"/>
</dbReference>
<dbReference type="InterPro" id="IPR057326">
    <property type="entry name" value="KR_dom"/>
</dbReference>
<dbReference type="SUPFAM" id="SSF51735">
    <property type="entry name" value="NAD(P)-binding Rossmann-fold domains"/>
    <property type="match status" value="1"/>
</dbReference>
<dbReference type="InterPro" id="IPR036291">
    <property type="entry name" value="NAD(P)-bd_dom_sf"/>
</dbReference>
<dbReference type="PRINTS" id="PR00080">
    <property type="entry name" value="SDRFAMILY"/>
</dbReference>
<comment type="caution">
    <text evidence="4">The sequence shown here is derived from an EMBL/GenBank/DDBJ whole genome shotgun (WGS) entry which is preliminary data.</text>
</comment>
<feature type="domain" description="Ketoreductase" evidence="3">
    <location>
        <begin position="23"/>
        <end position="198"/>
    </location>
</feature>
<name>A0ABQ3CGC9_9ACTN</name>
<dbReference type="EMBL" id="BMVN01000004">
    <property type="protein sequence ID" value="GHA12634.1"/>
    <property type="molecule type" value="Genomic_DNA"/>
</dbReference>
<dbReference type="Pfam" id="PF13561">
    <property type="entry name" value="adh_short_C2"/>
    <property type="match status" value="1"/>
</dbReference>
<dbReference type="PROSITE" id="PS00061">
    <property type="entry name" value="ADH_SHORT"/>
    <property type="match status" value="1"/>
</dbReference>
<proteinExistence type="inferred from homology"/>
<evidence type="ECO:0000259" key="3">
    <source>
        <dbReference type="SMART" id="SM00822"/>
    </source>
</evidence>
<dbReference type="Gene3D" id="3.40.50.720">
    <property type="entry name" value="NAD(P)-binding Rossmann-like Domain"/>
    <property type="match status" value="1"/>
</dbReference>
<dbReference type="NCBIfam" id="NF005893">
    <property type="entry name" value="PRK07856.1"/>
    <property type="match status" value="1"/>
</dbReference>
<protein>
    <submittedName>
        <fullName evidence="4">Short chain dehydrogenase</fullName>
    </submittedName>
</protein>
<gene>
    <name evidence="4" type="ORF">GCM10010345_16590</name>
</gene>
<dbReference type="CDD" id="cd05233">
    <property type="entry name" value="SDR_c"/>
    <property type="match status" value="1"/>
</dbReference>
<dbReference type="InterPro" id="IPR002347">
    <property type="entry name" value="SDR_fam"/>
</dbReference>
<feature type="region of interest" description="Disordered" evidence="2">
    <location>
        <begin position="1"/>
        <end position="22"/>
    </location>
</feature>
<dbReference type="SMART" id="SM00822">
    <property type="entry name" value="PKS_KR"/>
    <property type="match status" value="1"/>
</dbReference>
<evidence type="ECO:0000313" key="4">
    <source>
        <dbReference type="EMBL" id="GHA12634.1"/>
    </source>
</evidence>
<organism evidence="4 5">
    <name type="scientific">Streptomyces canarius</name>
    <dbReference type="NCBI Taxonomy" id="285453"/>
    <lineage>
        <taxon>Bacteria</taxon>
        <taxon>Bacillati</taxon>
        <taxon>Actinomycetota</taxon>
        <taxon>Actinomycetes</taxon>
        <taxon>Kitasatosporales</taxon>
        <taxon>Streptomycetaceae</taxon>
        <taxon>Streptomyces</taxon>
    </lineage>
</organism>
<keyword evidence="5" id="KW-1185">Reference proteome</keyword>
<reference evidence="5" key="1">
    <citation type="journal article" date="2019" name="Int. J. Syst. Evol. Microbiol.">
        <title>The Global Catalogue of Microorganisms (GCM) 10K type strain sequencing project: providing services to taxonomists for standard genome sequencing and annotation.</title>
        <authorList>
            <consortium name="The Broad Institute Genomics Platform"/>
            <consortium name="The Broad Institute Genome Sequencing Center for Infectious Disease"/>
            <person name="Wu L."/>
            <person name="Ma J."/>
        </authorList>
    </citation>
    <scope>NUCLEOTIDE SEQUENCE [LARGE SCALE GENOMIC DNA]</scope>
    <source>
        <strain evidence="5">JCM 4733</strain>
    </source>
</reference>
<sequence length="312" mass="31889">MDNRPVDNGPAGSGPVDNSLRGSTVVVTGGTRGVGAGVARAFAEAGARVLACARRPPEQLCEGVEFAPLDLRDPPAVRAFFAGLPRLDVLVNNAGGTPYRHLADADAERHAKVIELNLVTPLTASLAAYDHLRRARGSIVMVGSVSGSRPSPGSAAYGAAKAGLANLAASMAVEWAPEIRVNTLVVGMVHTDLAPLHYGGPDGIAAVSRTVPLGRLALPADVGAAAVFLASDAAAYISGASLHVHGGGERPAFLDAAEPRANERRAAEPRAADPRTAVEPHGADPRTAEARSAESRTAESPVPDASPRGKES</sequence>